<dbReference type="AlphaFoldDB" id="A0AAN6X0T0"/>
<reference evidence="2" key="2">
    <citation type="submission" date="2023-05" db="EMBL/GenBank/DDBJ databases">
        <authorList>
            <consortium name="Lawrence Berkeley National Laboratory"/>
            <person name="Steindorff A."/>
            <person name="Hensen N."/>
            <person name="Bonometti L."/>
            <person name="Westerberg I."/>
            <person name="Brannstrom I.O."/>
            <person name="Guillou S."/>
            <person name="Cros-Aarteil S."/>
            <person name="Calhoun S."/>
            <person name="Haridas S."/>
            <person name="Kuo A."/>
            <person name="Mondo S."/>
            <person name="Pangilinan J."/>
            <person name="Riley R."/>
            <person name="Labutti K."/>
            <person name="Andreopoulos B."/>
            <person name="Lipzen A."/>
            <person name="Chen C."/>
            <person name="Yanf M."/>
            <person name="Daum C."/>
            <person name="Ng V."/>
            <person name="Clum A."/>
            <person name="Ohm R."/>
            <person name="Martin F."/>
            <person name="Silar P."/>
            <person name="Natvig D."/>
            <person name="Lalanne C."/>
            <person name="Gautier V."/>
            <person name="Ament-Velasquez S.L."/>
            <person name="Kruys A."/>
            <person name="Hutchinson M.I."/>
            <person name="Powell A.J."/>
            <person name="Barry K."/>
            <person name="Miller A.N."/>
            <person name="Grigoriev I.V."/>
            <person name="Debuchy R."/>
            <person name="Gladieux P."/>
            <person name="Thoren M.H."/>
            <person name="Johannesson H."/>
        </authorList>
    </citation>
    <scope>NUCLEOTIDE SEQUENCE</scope>
    <source>
        <strain evidence="2">PSN309</strain>
    </source>
</reference>
<dbReference type="EMBL" id="MU864375">
    <property type="protein sequence ID" value="KAK4189447.1"/>
    <property type="molecule type" value="Genomic_DNA"/>
</dbReference>
<sequence>MTTPSEPDFHTKTQDYLGFYASSSISASNYKKSVVDEPRNPWSQTTASLCSDPATKTDPKLVPHWPRNPLPIQTCAYSTVVSVLGDVLLYCVWLALAAFAVAVARSHGVTRSSMTAFGDIDNLLSQARIVIPTLFPILYAATVGRCVRLISLYRVEQGERIGVLDRLVASTSFMGTLVAALTVSSARAIAPALFFIWALSPLGGQASFRSFHWQANMTETPRGFPYLSSNNSINIPDPSSDRDTNFFTSQSNSLLISSLISSANSTTSPMDLWGNAKIPAIESLMEYGIQSLDGWYSIEQGKTSTATKYSSLLGVPVQKRKALLGASKFALETSYWTLECLKVEYYSNARINSTSLPYHYSSNDTKALAVWTDRTNLNISAPPSATLTARRFVFGIGHWKSLMADCHIRTTYVETEVSCQRQACAASRMRISTKNHPPKNYTFLDDVSGTSPFLANLVGALPGPSNYSTLLSAYIGSMLGLENAYYDRKTGFRYTGSELYEALKTNAEAFSFILAQVLNTYWIAATGAGYVLDPEGMDYVENTKSHQYGLYIPPYDKLYVNFEKAVGSYWSEEPVFTCSVPWLVLLFIAILVSLVACILNLTLTGFLIRGPHLSMNFSTLTRDNPYIRIPLGGSALADYDRGKMLQDVRVRFGDVQGDAATGHVAIGTINTDDTNQAGVTKLGYDRGRLYD</sequence>
<dbReference type="Proteomes" id="UP001302126">
    <property type="component" value="Unassembled WGS sequence"/>
</dbReference>
<keyword evidence="1" id="KW-0812">Transmembrane</keyword>
<proteinExistence type="predicted"/>
<gene>
    <name evidence="2" type="ORF">QBC35DRAFT_450260</name>
</gene>
<comment type="caution">
    <text evidence="2">The sequence shown here is derived from an EMBL/GenBank/DDBJ whole genome shotgun (WGS) entry which is preliminary data.</text>
</comment>
<organism evidence="2 3">
    <name type="scientific">Podospora australis</name>
    <dbReference type="NCBI Taxonomy" id="1536484"/>
    <lineage>
        <taxon>Eukaryota</taxon>
        <taxon>Fungi</taxon>
        <taxon>Dikarya</taxon>
        <taxon>Ascomycota</taxon>
        <taxon>Pezizomycotina</taxon>
        <taxon>Sordariomycetes</taxon>
        <taxon>Sordariomycetidae</taxon>
        <taxon>Sordariales</taxon>
        <taxon>Podosporaceae</taxon>
        <taxon>Podospora</taxon>
    </lineage>
</organism>
<feature type="transmembrane region" description="Helical" evidence="1">
    <location>
        <begin position="87"/>
        <end position="104"/>
    </location>
</feature>
<keyword evidence="3" id="KW-1185">Reference proteome</keyword>
<name>A0AAN6X0T0_9PEZI</name>
<feature type="transmembrane region" description="Helical" evidence="1">
    <location>
        <begin position="582"/>
        <end position="608"/>
    </location>
</feature>
<reference evidence="2" key="1">
    <citation type="journal article" date="2023" name="Mol. Phylogenet. Evol.">
        <title>Genome-scale phylogeny and comparative genomics of the fungal order Sordariales.</title>
        <authorList>
            <person name="Hensen N."/>
            <person name="Bonometti L."/>
            <person name="Westerberg I."/>
            <person name="Brannstrom I.O."/>
            <person name="Guillou S."/>
            <person name="Cros-Aarteil S."/>
            <person name="Calhoun S."/>
            <person name="Haridas S."/>
            <person name="Kuo A."/>
            <person name="Mondo S."/>
            <person name="Pangilinan J."/>
            <person name="Riley R."/>
            <person name="LaButti K."/>
            <person name="Andreopoulos B."/>
            <person name="Lipzen A."/>
            <person name="Chen C."/>
            <person name="Yan M."/>
            <person name="Daum C."/>
            <person name="Ng V."/>
            <person name="Clum A."/>
            <person name="Steindorff A."/>
            <person name="Ohm R.A."/>
            <person name="Martin F."/>
            <person name="Silar P."/>
            <person name="Natvig D.O."/>
            <person name="Lalanne C."/>
            <person name="Gautier V."/>
            <person name="Ament-Velasquez S.L."/>
            <person name="Kruys A."/>
            <person name="Hutchinson M.I."/>
            <person name="Powell A.J."/>
            <person name="Barry K."/>
            <person name="Miller A.N."/>
            <person name="Grigoriev I.V."/>
            <person name="Debuchy R."/>
            <person name="Gladieux P."/>
            <person name="Hiltunen Thoren M."/>
            <person name="Johannesson H."/>
        </authorList>
    </citation>
    <scope>NUCLEOTIDE SEQUENCE</scope>
    <source>
        <strain evidence="2">PSN309</strain>
    </source>
</reference>
<evidence type="ECO:0000313" key="3">
    <source>
        <dbReference type="Proteomes" id="UP001302126"/>
    </source>
</evidence>
<evidence type="ECO:0000256" key="1">
    <source>
        <dbReference type="SAM" id="Phobius"/>
    </source>
</evidence>
<feature type="transmembrane region" description="Helical" evidence="1">
    <location>
        <begin position="176"/>
        <end position="199"/>
    </location>
</feature>
<evidence type="ECO:0000313" key="2">
    <source>
        <dbReference type="EMBL" id="KAK4189447.1"/>
    </source>
</evidence>
<protein>
    <submittedName>
        <fullName evidence="2">Uncharacterized protein</fullName>
    </submittedName>
</protein>
<keyword evidence="1" id="KW-0472">Membrane</keyword>
<accession>A0AAN6X0T0</accession>
<keyword evidence="1" id="KW-1133">Transmembrane helix</keyword>